<dbReference type="PANTHER" id="PTHR38123:SF1">
    <property type="entry name" value="HYDROPHOBIC SURFACE BINDING PROTEIN"/>
    <property type="match status" value="1"/>
</dbReference>
<evidence type="ECO:0008006" key="3">
    <source>
        <dbReference type="Google" id="ProtNLM"/>
    </source>
</evidence>
<protein>
    <recommendedName>
        <fullName evidence="3">Hydrophobic surface binding protein</fullName>
    </recommendedName>
</protein>
<evidence type="ECO:0000313" key="2">
    <source>
        <dbReference type="Proteomes" id="UP000077671"/>
    </source>
</evidence>
<dbReference type="EMBL" id="LWDD02000035">
    <property type="protein sequence ID" value="KAE8264989.1"/>
    <property type="molecule type" value="Genomic_DNA"/>
</dbReference>
<accession>A0A177V8G7</accession>
<comment type="caution">
    <text evidence="1">The sequence shown here is derived from an EMBL/GenBank/DDBJ whole genome shotgun (WGS) entry which is preliminary data.</text>
</comment>
<proteinExistence type="predicted"/>
<dbReference type="Proteomes" id="UP000077671">
    <property type="component" value="Unassembled WGS sequence"/>
</dbReference>
<dbReference type="GO" id="GO:0005576">
    <property type="term" value="C:extracellular region"/>
    <property type="evidence" value="ECO:0007669"/>
    <property type="project" value="TreeGrafter"/>
</dbReference>
<evidence type="ECO:0000313" key="1">
    <source>
        <dbReference type="EMBL" id="KAE8264989.1"/>
    </source>
</evidence>
<gene>
    <name evidence="1" type="ORF">A4X03_0g560</name>
</gene>
<sequence length="171" mass="18058">MKFSIVIIAAALIAGVAADYAKVHDDVVNIKISVQKLAKMLKTAEGAKLGESLGVHFAAQDLNKAIGDANEEAKATPSVTEPQAKTILSILTSAYPYVVNATDQLVVIEPNFKKIGVVDIAKKDISDIAESTKTFTVSLVEKAPASLKESAKALADKYNKTLASAVAHYSD</sequence>
<dbReference type="PANTHER" id="PTHR38123">
    <property type="entry name" value="CELL WALL SERINE-THREONINE-RICH GALACTOMANNOPROTEIN MP1 (AFU_ORTHOLOGUE AFUA_4G03240)"/>
    <property type="match status" value="1"/>
</dbReference>
<organism evidence="1 2">
    <name type="scientific">Tilletia caries</name>
    <name type="common">wheat bunt fungus</name>
    <dbReference type="NCBI Taxonomy" id="13290"/>
    <lineage>
        <taxon>Eukaryota</taxon>
        <taxon>Fungi</taxon>
        <taxon>Dikarya</taxon>
        <taxon>Basidiomycota</taxon>
        <taxon>Ustilaginomycotina</taxon>
        <taxon>Exobasidiomycetes</taxon>
        <taxon>Tilletiales</taxon>
        <taxon>Tilletiaceae</taxon>
        <taxon>Tilletia</taxon>
    </lineage>
</organism>
<dbReference type="Pfam" id="PF12296">
    <property type="entry name" value="HsbA"/>
    <property type="match status" value="1"/>
</dbReference>
<reference evidence="1" key="1">
    <citation type="submission" date="2016-04" db="EMBL/GenBank/DDBJ databases">
        <authorList>
            <person name="Nguyen H.D."/>
            <person name="Kesanakurti P."/>
            <person name="Cullis J."/>
            <person name="Levesque C.A."/>
            <person name="Hambleton S."/>
        </authorList>
    </citation>
    <scope>NUCLEOTIDE SEQUENCE</scope>
    <source>
        <strain evidence="1">DAOMC 238032</strain>
    </source>
</reference>
<dbReference type="InterPro" id="IPR021054">
    <property type="entry name" value="Cell_wall_mannoprotein_1"/>
</dbReference>
<name>A0A177V8G7_9BASI</name>
<dbReference type="AlphaFoldDB" id="A0A177V8G7"/>
<reference evidence="1" key="2">
    <citation type="journal article" date="2019" name="IMA Fungus">
        <title>Genome sequencing and comparison of five Tilletia species to identify candidate genes for the detection of regulated species infecting wheat.</title>
        <authorList>
            <person name="Nguyen H.D.T."/>
            <person name="Sultana T."/>
            <person name="Kesanakurti P."/>
            <person name="Hambleton S."/>
        </authorList>
    </citation>
    <scope>NUCLEOTIDE SEQUENCE</scope>
    <source>
        <strain evidence="1">DAOMC 238032</strain>
    </source>
</reference>
<dbReference type="Gene3D" id="1.20.1280.140">
    <property type="match status" value="1"/>
</dbReference>